<organism evidence="7">
    <name type="scientific">marine metagenome</name>
    <dbReference type="NCBI Taxonomy" id="408172"/>
    <lineage>
        <taxon>unclassified sequences</taxon>
        <taxon>metagenomes</taxon>
        <taxon>ecological metagenomes</taxon>
    </lineage>
</organism>
<dbReference type="GO" id="GO:0005929">
    <property type="term" value="C:cilium"/>
    <property type="evidence" value="ECO:0007669"/>
    <property type="project" value="UniProtKB-SubCell"/>
</dbReference>
<dbReference type="InterPro" id="IPR013783">
    <property type="entry name" value="Ig-like_fold"/>
</dbReference>
<protein>
    <recommendedName>
        <fullName evidence="6">LTD domain-containing protein</fullName>
    </recommendedName>
</protein>
<evidence type="ECO:0000256" key="1">
    <source>
        <dbReference type="ARBA" id="ARBA00004138"/>
    </source>
</evidence>
<dbReference type="SUPFAM" id="SSF74853">
    <property type="entry name" value="Lamin A/C globular tail domain"/>
    <property type="match status" value="1"/>
</dbReference>
<keyword evidence="3" id="KW-0963">Cytoplasm</keyword>
<evidence type="ECO:0000256" key="5">
    <source>
        <dbReference type="ARBA" id="ARBA00023273"/>
    </source>
</evidence>
<accession>A0A382L5F9</accession>
<keyword evidence="5" id="KW-0966">Cell projection</keyword>
<dbReference type="GO" id="GO:0005737">
    <property type="term" value="C:cytoplasm"/>
    <property type="evidence" value="ECO:0007669"/>
    <property type="project" value="UniProtKB-SubCell"/>
</dbReference>
<dbReference type="PROSITE" id="PS51841">
    <property type="entry name" value="LTD"/>
    <property type="match status" value="1"/>
</dbReference>
<name>A0A382L5F9_9ZZZZ</name>
<dbReference type="InterPro" id="IPR036415">
    <property type="entry name" value="Lamin_tail_dom_sf"/>
</dbReference>
<keyword evidence="4" id="KW-0969">Cilium</keyword>
<dbReference type="AlphaFoldDB" id="A0A382L5F9"/>
<evidence type="ECO:0000256" key="2">
    <source>
        <dbReference type="ARBA" id="ARBA00004496"/>
    </source>
</evidence>
<feature type="non-terminal residue" evidence="7">
    <location>
        <position position="403"/>
    </location>
</feature>
<sequence>MEYAMKRLIVSFLVIINLGFGQQLIINEIMSDPTMVSDVVGEWFEIYNADENSIDLSGYYFTDAEGDSFGISSSLVIQPMQYVVFGCNNDQNSNGGFTVDYAYDRTNFSLDNTEDEIIFYDSNNNQIDTVQYNSSFPILAGSSLELTGLFYDNNNGSFWATSIIQYGLGDFGTPRDDNSTGNFGIILNNYTGDFTGTLNFGYVDTSVSSNQHLVITNFSEPVLELTNIIINNDEITPDTTQATIPFGETYGLPILWSPNVIGELFDSLFVMSSNADTLATVYLAGEAIGVSPVIWVEPLQLSFPWISAGDTVAETITISNYSVAALHITSIDGDNDAFFTSADIPFSISPNSSENIEILFNPNTAGTYNNLLTIISNDPTTPTVMVELFGGSLFQDQHISVNV</sequence>
<dbReference type="NCBIfam" id="NF012200">
    <property type="entry name" value="choice_anch_D"/>
    <property type="match status" value="1"/>
</dbReference>
<proteinExistence type="predicted"/>
<feature type="domain" description="LTD" evidence="6">
    <location>
        <begin position="19"/>
        <end position="134"/>
    </location>
</feature>
<dbReference type="Pfam" id="PF22544">
    <property type="entry name" value="HYDIN_VesB_CFA65-like_Ig"/>
    <property type="match status" value="1"/>
</dbReference>
<evidence type="ECO:0000256" key="4">
    <source>
        <dbReference type="ARBA" id="ARBA00023069"/>
    </source>
</evidence>
<reference evidence="7" key="1">
    <citation type="submission" date="2018-05" db="EMBL/GenBank/DDBJ databases">
        <authorList>
            <person name="Lanie J.A."/>
            <person name="Ng W.-L."/>
            <person name="Kazmierczak K.M."/>
            <person name="Andrzejewski T.M."/>
            <person name="Davidsen T.M."/>
            <person name="Wayne K.J."/>
            <person name="Tettelin H."/>
            <person name="Glass J.I."/>
            <person name="Rusch D."/>
            <person name="Podicherti R."/>
            <person name="Tsui H.-C.T."/>
            <person name="Winkler M.E."/>
        </authorList>
    </citation>
    <scope>NUCLEOTIDE SEQUENCE</scope>
</reference>
<evidence type="ECO:0000259" key="6">
    <source>
        <dbReference type="PROSITE" id="PS51841"/>
    </source>
</evidence>
<dbReference type="InterPro" id="IPR001322">
    <property type="entry name" value="Lamin_tail_dom"/>
</dbReference>
<dbReference type="InterPro" id="IPR053879">
    <property type="entry name" value="HYDIN_VesB_CFA65-like_Ig"/>
</dbReference>
<dbReference type="EMBL" id="UINC01085015">
    <property type="protein sequence ID" value="SVC32164.1"/>
    <property type="molecule type" value="Genomic_DNA"/>
</dbReference>
<dbReference type="Pfam" id="PF00932">
    <property type="entry name" value="LTD"/>
    <property type="match status" value="1"/>
</dbReference>
<gene>
    <name evidence="7" type="ORF">METZ01_LOCUS285018</name>
</gene>
<dbReference type="Gene3D" id="2.60.40.1260">
    <property type="entry name" value="Lamin Tail domain"/>
    <property type="match status" value="1"/>
</dbReference>
<comment type="subcellular location">
    <subcellularLocation>
        <location evidence="1">Cell projection</location>
        <location evidence="1">Cilium</location>
    </subcellularLocation>
    <subcellularLocation>
        <location evidence="2">Cytoplasm</location>
    </subcellularLocation>
</comment>
<evidence type="ECO:0000256" key="3">
    <source>
        <dbReference type="ARBA" id="ARBA00022490"/>
    </source>
</evidence>
<evidence type="ECO:0000313" key="7">
    <source>
        <dbReference type="EMBL" id="SVC32164.1"/>
    </source>
</evidence>
<dbReference type="Gene3D" id="2.60.40.10">
    <property type="entry name" value="Immunoglobulins"/>
    <property type="match status" value="2"/>
</dbReference>